<evidence type="ECO:0000256" key="3">
    <source>
        <dbReference type="ARBA" id="ARBA00022552"/>
    </source>
</evidence>
<accession>A0A8B8I740</accession>
<dbReference type="Pfam" id="PF16575">
    <property type="entry name" value="CLP1_P"/>
    <property type="match status" value="1"/>
</dbReference>
<gene>
    <name evidence="15" type="primary">LOC113398330</name>
</gene>
<keyword evidence="4" id="KW-0808">Transferase</keyword>
<organism evidence="14 15">
    <name type="scientific">Vanessa tameamea</name>
    <name type="common">Kamehameha butterfly</name>
    <dbReference type="NCBI Taxonomy" id="334116"/>
    <lineage>
        <taxon>Eukaryota</taxon>
        <taxon>Metazoa</taxon>
        <taxon>Ecdysozoa</taxon>
        <taxon>Arthropoda</taxon>
        <taxon>Hexapoda</taxon>
        <taxon>Insecta</taxon>
        <taxon>Pterygota</taxon>
        <taxon>Neoptera</taxon>
        <taxon>Endopterygota</taxon>
        <taxon>Lepidoptera</taxon>
        <taxon>Glossata</taxon>
        <taxon>Ditrysia</taxon>
        <taxon>Papilionoidea</taxon>
        <taxon>Nymphalidae</taxon>
        <taxon>Nymphalinae</taxon>
        <taxon>Vanessa</taxon>
    </lineage>
</organism>
<evidence type="ECO:0000259" key="12">
    <source>
        <dbReference type="Pfam" id="PF24419"/>
    </source>
</evidence>
<feature type="domain" description="NOL9 C-terminal" evidence="13">
    <location>
        <begin position="775"/>
        <end position="868"/>
    </location>
</feature>
<dbReference type="Pfam" id="PF24419">
    <property type="entry name" value="Cupin_NOL9"/>
    <property type="match status" value="1"/>
</dbReference>
<dbReference type="GO" id="GO:0000448">
    <property type="term" value="P:cleavage in ITS2 between 5.8S rRNA and LSU-rRNA of tricistronic rRNA transcript (SSU-rRNA, 5.8S rRNA, LSU-rRNA)"/>
    <property type="evidence" value="ECO:0007669"/>
    <property type="project" value="TreeGrafter"/>
</dbReference>
<comment type="subcellular location">
    <subcellularLocation>
        <location evidence="1">Nucleus</location>
        <location evidence="1">Nucleolus</location>
    </subcellularLocation>
</comment>
<sequence>MEFFEKAHIMKSDESKSKKSTENVKKQLKQMLYGYKVSDNKLIHNAGNIKNDFDDSTSVSGFSDLNLTNSSHEDDTTHAETTANDESSLTDLSENLSTSNVLSDNNPTHEDDFYENSISESNENIESLSENVIDEESSLSDSNISIISGILESSSESENSNVFDADGNLAAEILKKLELTKKIKIVKKQKHKRKYSEVDNDDDSIQRGLKNKNQPTEEVSEKETSYRDSILSSFSNEIEISSDFETNANSPQFVSITATDMPNQSLDEVIGEYKYSTIRNLPSENLNTVSCTNNSGIFNEENMSVDIQTEDDVCSLIPEVDDIPPVEEIDKELENLEISVNANVEDSITNLDNTFLSEMHSDTELLMTVDAVNLEEKFKLYYTQNSSIVTLKHPSELFIQGKVKIKALFGKLEIFGYTLKDDTCNIYAPYYNFAQFIKTVEHSSAYFGLFGKLTSAGLSATEAEDIVTSIGHQDAVIILQSLDEVAMDFIDSNFKATNIFVKPNKIMEPFFIKASDILNCSLFSARPWKCFKIHPIWKEANGHAQNNLSRGLVCGGAGVGKSTYLRYQVNKLLDNGPVLVVDLDPGQCEFTVAGNIGATIVTSPLFGPSFTHLKKPEIMLNIGMINTMDNAKRYVSAVHSLITQCSNNETLANMRWIINTMGMTNVLGHKFITLIIILLKPTYLIQYESKSNKKRFESLLRPHNIKMMYEDYRKDYLFANTSCPNDLNYSFVLADDRERSFKGQFSLRPKDERYLNFLAYFSQLINIQNNFLGIVPYQVHLKDLYIGTNVIIKEDCVTKVINGKVVALCQQATQCVTASPKVFTLSDKPLRCHGHGLIRGVDWEKEILYVITPVPSKELGSVDTLVYADWVPELVGQESQLPKGTVVPYRTITQDHNKQLMSTPRRRFNPLQLLKMARSS</sequence>
<evidence type="ECO:0000256" key="4">
    <source>
        <dbReference type="ARBA" id="ARBA00022679"/>
    </source>
</evidence>
<keyword evidence="5" id="KW-0547">Nucleotide-binding</keyword>
<dbReference type="Proteomes" id="UP001652626">
    <property type="component" value="Chromosome 18"/>
</dbReference>
<dbReference type="RefSeq" id="XP_026492820.2">
    <property type="nucleotide sequence ID" value="XM_026637035.2"/>
</dbReference>
<dbReference type="SUPFAM" id="SSF52540">
    <property type="entry name" value="P-loop containing nucleoside triphosphate hydrolases"/>
    <property type="match status" value="1"/>
</dbReference>
<feature type="region of interest" description="Disordered" evidence="10">
    <location>
        <begin position="66"/>
        <end position="91"/>
    </location>
</feature>
<evidence type="ECO:0000259" key="11">
    <source>
        <dbReference type="Pfam" id="PF16575"/>
    </source>
</evidence>
<dbReference type="InterPro" id="IPR032319">
    <property type="entry name" value="CLP1_P"/>
</dbReference>
<evidence type="ECO:0000256" key="1">
    <source>
        <dbReference type="ARBA" id="ARBA00004604"/>
    </source>
</evidence>
<dbReference type="Gene3D" id="3.40.50.300">
    <property type="entry name" value="P-loop containing nucleotide triphosphate hydrolases"/>
    <property type="match status" value="1"/>
</dbReference>
<evidence type="ECO:0000256" key="5">
    <source>
        <dbReference type="ARBA" id="ARBA00022741"/>
    </source>
</evidence>
<keyword evidence="3" id="KW-0698">rRNA processing</keyword>
<keyword evidence="7" id="KW-0067">ATP-binding</keyword>
<dbReference type="OMA" id="DCQPLGV"/>
<keyword evidence="6" id="KW-0418">Kinase</keyword>
<dbReference type="PANTHER" id="PTHR12755">
    <property type="entry name" value="CLEAVAGE/POLYADENYLATION FACTOR IA SUBUNIT CLP1P"/>
    <property type="match status" value="1"/>
</dbReference>
<evidence type="ECO:0000313" key="15">
    <source>
        <dbReference type="RefSeq" id="XP_026492820.2"/>
    </source>
</evidence>
<protein>
    <recommendedName>
        <fullName evidence="9">Polynucleotide 5'-hydroxyl-kinase NOL9</fullName>
    </recommendedName>
</protein>
<feature type="domain" description="Clp1 P-loop" evidence="11">
    <location>
        <begin position="555"/>
        <end position="706"/>
    </location>
</feature>
<dbReference type="OrthoDB" id="2405412at2759"/>
<evidence type="ECO:0000256" key="9">
    <source>
        <dbReference type="ARBA" id="ARBA00071212"/>
    </source>
</evidence>
<evidence type="ECO:0000313" key="14">
    <source>
        <dbReference type="Proteomes" id="UP001652626"/>
    </source>
</evidence>
<dbReference type="AlphaFoldDB" id="A0A8B8I740"/>
<evidence type="ECO:0000256" key="8">
    <source>
        <dbReference type="ARBA" id="ARBA00023242"/>
    </source>
</evidence>
<dbReference type="GO" id="GO:0051731">
    <property type="term" value="F:polynucleotide 5'-hydroxyl-kinase activity"/>
    <property type="evidence" value="ECO:0007669"/>
    <property type="project" value="InterPro"/>
</dbReference>
<reference evidence="15" key="1">
    <citation type="submission" date="2025-08" db="UniProtKB">
        <authorList>
            <consortium name="RefSeq"/>
        </authorList>
    </citation>
    <scope>IDENTIFICATION</scope>
    <source>
        <tissue evidence="15">Whole body</tissue>
    </source>
</reference>
<feature type="compositionally biased region" description="Polar residues" evidence="10">
    <location>
        <begin position="79"/>
        <end position="91"/>
    </location>
</feature>
<comment type="similarity">
    <text evidence="2">Belongs to the Clp1 family. NOL9/GRC3 subfamily.</text>
</comment>
<feature type="domain" description="NOL9 N-terminal" evidence="12">
    <location>
        <begin position="376"/>
        <end position="522"/>
    </location>
</feature>
<dbReference type="Pfam" id="PF25467">
    <property type="entry name" value="NOL9_C"/>
    <property type="match status" value="1"/>
</dbReference>
<dbReference type="GO" id="GO:0005730">
    <property type="term" value="C:nucleolus"/>
    <property type="evidence" value="ECO:0007669"/>
    <property type="project" value="UniProtKB-SubCell"/>
</dbReference>
<dbReference type="InterPro" id="IPR057570">
    <property type="entry name" value="NOL9_C"/>
</dbReference>
<keyword evidence="8" id="KW-0539">Nucleus</keyword>
<dbReference type="InterPro" id="IPR045116">
    <property type="entry name" value="Clp1/Grc3"/>
</dbReference>
<dbReference type="InterPro" id="IPR027417">
    <property type="entry name" value="P-loop_NTPase"/>
</dbReference>
<dbReference type="PANTHER" id="PTHR12755:SF3">
    <property type="entry name" value="POLYNUCLEOTIDE 5'-HYDROXYL-KINASE NOL9"/>
    <property type="match status" value="1"/>
</dbReference>
<evidence type="ECO:0000256" key="2">
    <source>
        <dbReference type="ARBA" id="ARBA00011003"/>
    </source>
</evidence>
<evidence type="ECO:0000256" key="7">
    <source>
        <dbReference type="ARBA" id="ARBA00022840"/>
    </source>
</evidence>
<evidence type="ECO:0000259" key="13">
    <source>
        <dbReference type="Pfam" id="PF25467"/>
    </source>
</evidence>
<evidence type="ECO:0000256" key="10">
    <source>
        <dbReference type="SAM" id="MobiDB-lite"/>
    </source>
</evidence>
<proteinExistence type="inferred from homology"/>
<feature type="region of interest" description="Disordered" evidence="10">
    <location>
        <begin position="192"/>
        <end position="225"/>
    </location>
</feature>
<dbReference type="InterPro" id="IPR057573">
    <property type="entry name" value="NOL9_N"/>
</dbReference>
<keyword evidence="14" id="KW-1185">Reference proteome</keyword>
<name>A0A8B8I740_VANTA</name>
<evidence type="ECO:0000256" key="6">
    <source>
        <dbReference type="ARBA" id="ARBA00022777"/>
    </source>
</evidence>
<dbReference type="GO" id="GO:0005524">
    <property type="term" value="F:ATP binding"/>
    <property type="evidence" value="ECO:0007669"/>
    <property type="project" value="UniProtKB-KW"/>
</dbReference>
<dbReference type="GeneID" id="113398330"/>